<evidence type="ECO:0000313" key="1">
    <source>
        <dbReference type="EMBL" id="JAH17912.1"/>
    </source>
</evidence>
<sequence>MGGFVPVCCTEQLYVLQIPRGRTSAI</sequence>
<dbReference type="EMBL" id="GBXM01090665">
    <property type="protein sequence ID" value="JAH17912.1"/>
    <property type="molecule type" value="Transcribed_RNA"/>
</dbReference>
<dbReference type="AlphaFoldDB" id="A0A0E9QN56"/>
<reference evidence="1" key="2">
    <citation type="journal article" date="2015" name="Fish Shellfish Immunol.">
        <title>Early steps in the European eel (Anguilla anguilla)-Vibrio vulnificus interaction in the gills: Role of the RtxA13 toxin.</title>
        <authorList>
            <person name="Callol A."/>
            <person name="Pajuelo D."/>
            <person name="Ebbesson L."/>
            <person name="Teles M."/>
            <person name="MacKenzie S."/>
            <person name="Amaro C."/>
        </authorList>
    </citation>
    <scope>NUCLEOTIDE SEQUENCE</scope>
</reference>
<name>A0A0E9QN56_ANGAN</name>
<protein>
    <submittedName>
        <fullName evidence="1">Uncharacterized protein</fullName>
    </submittedName>
</protein>
<proteinExistence type="predicted"/>
<reference evidence="1" key="1">
    <citation type="submission" date="2014-11" db="EMBL/GenBank/DDBJ databases">
        <authorList>
            <person name="Amaro Gonzalez C."/>
        </authorList>
    </citation>
    <scope>NUCLEOTIDE SEQUENCE</scope>
</reference>
<organism evidence="1">
    <name type="scientific">Anguilla anguilla</name>
    <name type="common">European freshwater eel</name>
    <name type="synonym">Muraena anguilla</name>
    <dbReference type="NCBI Taxonomy" id="7936"/>
    <lineage>
        <taxon>Eukaryota</taxon>
        <taxon>Metazoa</taxon>
        <taxon>Chordata</taxon>
        <taxon>Craniata</taxon>
        <taxon>Vertebrata</taxon>
        <taxon>Euteleostomi</taxon>
        <taxon>Actinopterygii</taxon>
        <taxon>Neopterygii</taxon>
        <taxon>Teleostei</taxon>
        <taxon>Anguilliformes</taxon>
        <taxon>Anguillidae</taxon>
        <taxon>Anguilla</taxon>
    </lineage>
</organism>
<accession>A0A0E9QN56</accession>